<evidence type="ECO:0000313" key="1">
    <source>
        <dbReference type="EMBL" id="KAL3795547.1"/>
    </source>
</evidence>
<dbReference type="AlphaFoldDB" id="A0ABD3Q6B4"/>
<dbReference type="EMBL" id="JABMIG020000070">
    <property type="protein sequence ID" value="KAL3795547.1"/>
    <property type="molecule type" value="Genomic_DNA"/>
</dbReference>
<reference evidence="1 2" key="1">
    <citation type="journal article" date="2020" name="G3 (Bethesda)">
        <title>Improved Reference Genome for Cyclotella cryptica CCMP332, a Model for Cell Wall Morphogenesis, Salinity Adaptation, and Lipid Production in Diatoms (Bacillariophyta).</title>
        <authorList>
            <person name="Roberts W.R."/>
            <person name="Downey K.M."/>
            <person name="Ruck E.C."/>
            <person name="Traller J.C."/>
            <person name="Alverson A.J."/>
        </authorList>
    </citation>
    <scope>NUCLEOTIDE SEQUENCE [LARGE SCALE GENOMIC DNA]</scope>
    <source>
        <strain evidence="1 2">CCMP332</strain>
    </source>
</reference>
<dbReference type="Gene3D" id="2.60.120.260">
    <property type="entry name" value="Galactose-binding domain-like"/>
    <property type="match status" value="1"/>
</dbReference>
<organism evidence="1 2">
    <name type="scientific">Cyclotella cryptica</name>
    <dbReference type="NCBI Taxonomy" id="29204"/>
    <lineage>
        <taxon>Eukaryota</taxon>
        <taxon>Sar</taxon>
        <taxon>Stramenopiles</taxon>
        <taxon>Ochrophyta</taxon>
        <taxon>Bacillariophyta</taxon>
        <taxon>Coscinodiscophyceae</taxon>
        <taxon>Thalassiosirophycidae</taxon>
        <taxon>Stephanodiscales</taxon>
        <taxon>Stephanodiscaceae</taxon>
        <taxon>Cyclotella</taxon>
    </lineage>
</organism>
<sequence>MVKQTFKLMEYKIISRNTSVAITSSARGNLGPPSVLNQDPPGNDWIKDRWQAASDMGGTAIPGSHWVILDFSALYTNSDQAAYVTKVVLDWETAFAYDYRIESRLNIPTSTGGEKDEWCVLYDGAIDNDGSKNDNQKNLRGISHQYPRKVVKEYGQSPGVKQKLPLHIIHTIEWGTVVGNSKVEISNVDGTCHLVRYLRIFIRKPARGWGVSLWQVDVYGFETQMHHRFT</sequence>
<gene>
    <name evidence="1" type="ORF">HJC23_009260</name>
</gene>
<evidence type="ECO:0000313" key="2">
    <source>
        <dbReference type="Proteomes" id="UP001516023"/>
    </source>
</evidence>
<proteinExistence type="predicted"/>
<protein>
    <recommendedName>
        <fullName evidence="3">F5/8 type C domain-containing protein</fullName>
    </recommendedName>
</protein>
<comment type="caution">
    <text evidence="1">The sequence shown here is derived from an EMBL/GenBank/DDBJ whole genome shotgun (WGS) entry which is preliminary data.</text>
</comment>
<dbReference type="Proteomes" id="UP001516023">
    <property type="component" value="Unassembled WGS sequence"/>
</dbReference>
<keyword evidence="2" id="KW-1185">Reference proteome</keyword>
<evidence type="ECO:0008006" key="3">
    <source>
        <dbReference type="Google" id="ProtNLM"/>
    </source>
</evidence>
<name>A0ABD3Q6B4_9STRA</name>
<accession>A0ABD3Q6B4</accession>